<dbReference type="OrthoDB" id="4490910at2759"/>
<gene>
    <name evidence="2" type="ORF">BO80DRAFT_442149</name>
</gene>
<dbReference type="AlphaFoldDB" id="A0A395H8B3"/>
<keyword evidence="3" id="KW-1185">Reference proteome</keyword>
<accession>A0A395H8B3</accession>
<sequence>MGKKDEEYEFHREYYQLAGMLADDLDHLTLGWRFDLLWTLPYDDRLARDGRVRDLPKDSDDSPVLRDPPPTNLVDEYEEDWNELGTIWGKAQVESLELYGRWRMEACRALAEKEPNWDIVARWLNRAVLEQWTRQGQKQERGYGVQGCDILRVLAMDVPVAPVSEQELASINGVLDNVGLIRTCNSGAIHNWAYRGDYAPYS</sequence>
<name>A0A395H8B3_9EURO</name>
<organism evidence="2 3">
    <name type="scientific">Aspergillus ibericus CBS 121593</name>
    <dbReference type="NCBI Taxonomy" id="1448316"/>
    <lineage>
        <taxon>Eukaryota</taxon>
        <taxon>Fungi</taxon>
        <taxon>Dikarya</taxon>
        <taxon>Ascomycota</taxon>
        <taxon>Pezizomycotina</taxon>
        <taxon>Eurotiomycetes</taxon>
        <taxon>Eurotiomycetidae</taxon>
        <taxon>Eurotiales</taxon>
        <taxon>Aspergillaceae</taxon>
        <taxon>Aspergillus</taxon>
        <taxon>Aspergillus subgen. Circumdati</taxon>
    </lineage>
</organism>
<dbReference type="RefSeq" id="XP_025578474.1">
    <property type="nucleotide sequence ID" value="XM_025721244.1"/>
</dbReference>
<dbReference type="Proteomes" id="UP000249402">
    <property type="component" value="Unassembled WGS sequence"/>
</dbReference>
<protein>
    <submittedName>
        <fullName evidence="2">Uncharacterized protein</fullName>
    </submittedName>
</protein>
<reference evidence="2 3" key="1">
    <citation type="submission" date="2018-02" db="EMBL/GenBank/DDBJ databases">
        <title>The genomes of Aspergillus section Nigri reveals drivers in fungal speciation.</title>
        <authorList>
            <consortium name="DOE Joint Genome Institute"/>
            <person name="Vesth T.C."/>
            <person name="Nybo J."/>
            <person name="Theobald S."/>
            <person name="Brandl J."/>
            <person name="Frisvad J.C."/>
            <person name="Nielsen K.F."/>
            <person name="Lyhne E.K."/>
            <person name="Kogle M.E."/>
            <person name="Kuo A."/>
            <person name="Riley R."/>
            <person name="Clum A."/>
            <person name="Nolan M."/>
            <person name="Lipzen A."/>
            <person name="Salamov A."/>
            <person name="Henrissat B."/>
            <person name="Wiebenga A."/>
            <person name="De vries R.P."/>
            <person name="Grigoriev I.V."/>
            <person name="Mortensen U.H."/>
            <person name="Andersen M.R."/>
            <person name="Baker S.E."/>
        </authorList>
    </citation>
    <scope>NUCLEOTIDE SEQUENCE [LARGE SCALE GENOMIC DNA]</scope>
    <source>
        <strain evidence="2 3">CBS 121593</strain>
    </source>
</reference>
<dbReference type="GeneID" id="37226109"/>
<proteinExistence type="predicted"/>
<evidence type="ECO:0000256" key="1">
    <source>
        <dbReference type="SAM" id="MobiDB-lite"/>
    </source>
</evidence>
<evidence type="ECO:0000313" key="2">
    <source>
        <dbReference type="EMBL" id="RAL04147.1"/>
    </source>
</evidence>
<feature type="compositionally biased region" description="Basic and acidic residues" evidence="1">
    <location>
        <begin position="52"/>
        <end position="64"/>
    </location>
</feature>
<feature type="region of interest" description="Disordered" evidence="1">
    <location>
        <begin position="52"/>
        <end position="71"/>
    </location>
</feature>
<dbReference type="VEuPathDB" id="FungiDB:BO80DRAFT_442149"/>
<evidence type="ECO:0000313" key="3">
    <source>
        <dbReference type="Proteomes" id="UP000249402"/>
    </source>
</evidence>
<dbReference type="EMBL" id="KZ824425">
    <property type="protein sequence ID" value="RAL04147.1"/>
    <property type="molecule type" value="Genomic_DNA"/>
</dbReference>